<dbReference type="InterPro" id="IPR000612">
    <property type="entry name" value="PMP3"/>
</dbReference>
<accession>W2RMJ6</accession>
<evidence type="ECO:0000256" key="2">
    <source>
        <dbReference type="ARBA" id="ARBA00009530"/>
    </source>
</evidence>
<gene>
    <name evidence="8" type="ORF">HMPREF1541_07167</name>
</gene>
<feature type="compositionally biased region" description="Basic and acidic residues" evidence="6">
    <location>
        <begin position="186"/>
        <end position="200"/>
    </location>
</feature>
<evidence type="ECO:0000256" key="3">
    <source>
        <dbReference type="ARBA" id="ARBA00022692"/>
    </source>
</evidence>
<name>W2RMJ6_CYPE1</name>
<dbReference type="eggNOG" id="ENOG502ST26">
    <property type="taxonomic scope" value="Eukaryota"/>
</dbReference>
<dbReference type="EMBL" id="KB822723">
    <property type="protein sequence ID" value="ETN37545.1"/>
    <property type="molecule type" value="Genomic_DNA"/>
</dbReference>
<dbReference type="GO" id="GO:0016020">
    <property type="term" value="C:membrane"/>
    <property type="evidence" value="ECO:0007669"/>
    <property type="project" value="UniProtKB-SubCell"/>
</dbReference>
<keyword evidence="9" id="KW-1185">Reference proteome</keyword>
<dbReference type="VEuPathDB" id="FungiDB:HMPREF1541_07167"/>
<dbReference type="HOGENOM" id="CLU_1189874_0_0_1"/>
<evidence type="ECO:0008006" key="10">
    <source>
        <dbReference type="Google" id="ProtNLM"/>
    </source>
</evidence>
<evidence type="ECO:0000313" key="8">
    <source>
        <dbReference type="EMBL" id="ETN37545.1"/>
    </source>
</evidence>
<dbReference type="RefSeq" id="XP_008719714.1">
    <property type="nucleotide sequence ID" value="XM_008721492.1"/>
</dbReference>
<feature type="region of interest" description="Disordered" evidence="6">
    <location>
        <begin position="138"/>
        <end position="233"/>
    </location>
</feature>
<dbReference type="OrthoDB" id="2152119at2759"/>
<dbReference type="AlphaFoldDB" id="W2RMJ6"/>
<keyword evidence="4 7" id="KW-1133">Transmembrane helix</keyword>
<feature type="compositionally biased region" description="Polar residues" evidence="6">
    <location>
        <begin position="139"/>
        <end position="153"/>
    </location>
</feature>
<dbReference type="GeneID" id="19974506"/>
<dbReference type="Proteomes" id="UP000030752">
    <property type="component" value="Unassembled WGS sequence"/>
</dbReference>
<keyword evidence="5 7" id="KW-0472">Membrane</keyword>
<proteinExistence type="inferred from homology"/>
<sequence length="233" mass="26808">MARIPLFKRLVIMMMNILFPPIAVAMITGVGMDTLVNSVLFLLAVIPSHIHGFYISWVYFNRKRKVRKGIYPGDKASGISSDRVNNGGATRREIQKLKEERDFGKVEKSTNRLSRPGVSRQLSNRVANWDDGFDKEMLSRTSSMNRPSTLSRHNSGRSGRRQENGTVPRSRSESRTRSLTRQLSNRLEDHMVRRLTDRDDRRRRRDYDYDDTGSYGASSEASPAAMAEVRRWR</sequence>
<protein>
    <recommendedName>
        <fullName evidence="10">Plasma membrane proteolipid 3</fullName>
    </recommendedName>
</protein>
<organism evidence="8 9">
    <name type="scientific">Cyphellophora europaea (strain CBS 101466)</name>
    <name type="common">Phialophora europaea</name>
    <dbReference type="NCBI Taxonomy" id="1220924"/>
    <lineage>
        <taxon>Eukaryota</taxon>
        <taxon>Fungi</taxon>
        <taxon>Dikarya</taxon>
        <taxon>Ascomycota</taxon>
        <taxon>Pezizomycotina</taxon>
        <taxon>Eurotiomycetes</taxon>
        <taxon>Chaetothyriomycetidae</taxon>
        <taxon>Chaetothyriales</taxon>
        <taxon>Cyphellophoraceae</taxon>
        <taxon>Cyphellophora</taxon>
    </lineage>
</organism>
<evidence type="ECO:0000256" key="1">
    <source>
        <dbReference type="ARBA" id="ARBA00004370"/>
    </source>
</evidence>
<evidence type="ECO:0000313" key="9">
    <source>
        <dbReference type="Proteomes" id="UP000030752"/>
    </source>
</evidence>
<feature type="transmembrane region" description="Helical" evidence="7">
    <location>
        <begin position="38"/>
        <end position="60"/>
    </location>
</feature>
<keyword evidence="3 7" id="KW-0812">Transmembrane</keyword>
<evidence type="ECO:0000256" key="5">
    <source>
        <dbReference type="ARBA" id="ARBA00023136"/>
    </source>
</evidence>
<evidence type="ECO:0000256" key="7">
    <source>
        <dbReference type="SAM" id="Phobius"/>
    </source>
</evidence>
<evidence type="ECO:0000256" key="4">
    <source>
        <dbReference type="ARBA" id="ARBA00022989"/>
    </source>
</evidence>
<evidence type="ECO:0000256" key="6">
    <source>
        <dbReference type="SAM" id="MobiDB-lite"/>
    </source>
</evidence>
<dbReference type="InParanoid" id="W2RMJ6"/>
<feature type="compositionally biased region" description="Low complexity" evidence="6">
    <location>
        <begin position="217"/>
        <end position="227"/>
    </location>
</feature>
<comment type="subcellular location">
    <subcellularLocation>
        <location evidence="1">Membrane</location>
    </subcellularLocation>
</comment>
<reference evidence="8 9" key="1">
    <citation type="submission" date="2013-03" db="EMBL/GenBank/DDBJ databases">
        <title>The Genome Sequence of Phialophora europaea CBS 101466.</title>
        <authorList>
            <consortium name="The Broad Institute Genomics Platform"/>
            <person name="Cuomo C."/>
            <person name="de Hoog S."/>
            <person name="Gorbushina A."/>
            <person name="Walker B."/>
            <person name="Young S.K."/>
            <person name="Zeng Q."/>
            <person name="Gargeya S."/>
            <person name="Fitzgerald M."/>
            <person name="Haas B."/>
            <person name="Abouelleil A."/>
            <person name="Allen A.W."/>
            <person name="Alvarado L."/>
            <person name="Arachchi H.M."/>
            <person name="Berlin A.M."/>
            <person name="Chapman S.B."/>
            <person name="Gainer-Dewar J."/>
            <person name="Goldberg J."/>
            <person name="Griggs A."/>
            <person name="Gujja S."/>
            <person name="Hansen M."/>
            <person name="Howarth C."/>
            <person name="Imamovic A."/>
            <person name="Ireland A."/>
            <person name="Larimer J."/>
            <person name="McCowan C."/>
            <person name="Murphy C."/>
            <person name="Pearson M."/>
            <person name="Poon T.W."/>
            <person name="Priest M."/>
            <person name="Roberts A."/>
            <person name="Saif S."/>
            <person name="Shea T."/>
            <person name="Sisk P."/>
            <person name="Sykes S."/>
            <person name="Wortman J."/>
            <person name="Nusbaum C."/>
            <person name="Birren B."/>
        </authorList>
    </citation>
    <scope>NUCLEOTIDE SEQUENCE [LARGE SCALE GENOMIC DNA]</scope>
    <source>
        <strain evidence="8 9">CBS 101466</strain>
    </source>
</reference>
<feature type="transmembrane region" description="Helical" evidence="7">
    <location>
        <begin position="12"/>
        <end position="32"/>
    </location>
</feature>
<comment type="similarity">
    <text evidence="2">Belongs to the UPF0057 (PMP3) family.</text>
</comment>
<dbReference type="Pfam" id="PF01679">
    <property type="entry name" value="Pmp3"/>
    <property type="match status" value="1"/>
</dbReference>